<feature type="region of interest" description="Disordered" evidence="1">
    <location>
        <begin position="1"/>
        <end position="47"/>
    </location>
</feature>
<feature type="compositionally biased region" description="Low complexity" evidence="1">
    <location>
        <begin position="1"/>
        <end position="12"/>
    </location>
</feature>
<feature type="compositionally biased region" description="Basic and acidic residues" evidence="1">
    <location>
        <begin position="27"/>
        <end position="42"/>
    </location>
</feature>
<name>A0A2T2NPI8_CORCC</name>
<keyword evidence="3" id="KW-1185">Reference proteome</keyword>
<dbReference type="EMBL" id="KZ678135">
    <property type="protein sequence ID" value="PSN67341.1"/>
    <property type="molecule type" value="Genomic_DNA"/>
</dbReference>
<sequence length="183" mass="21010">TPPTSASPATTPLKLQIPQSNAAPNAKRLEASRRTAAKKWEPKLQNPFPEQKEIKRAYPMKLMRHYPAEADDIPESNFVKPEIKKSERVTKLLRSFPGLAPLVVDRTRRVMRAETTNETLKVNKRNTSTDSAMRLAWHCFAIPERSTRAPMMQSGFDSSDWIRENDFKPNSLPGWMKWNTSKY</sequence>
<protein>
    <submittedName>
        <fullName evidence="2">Uncharacterized protein</fullName>
    </submittedName>
</protein>
<dbReference type="AlphaFoldDB" id="A0A2T2NPI8"/>
<dbReference type="OrthoDB" id="3795156at2759"/>
<proteinExistence type="predicted"/>
<accession>A0A2T2NPI8</accession>
<feature type="non-terminal residue" evidence="2">
    <location>
        <position position="183"/>
    </location>
</feature>
<evidence type="ECO:0000313" key="3">
    <source>
        <dbReference type="Proteomes" id="UP000240883"/>
    </source>
</evidence>
<organism evidence="2 3">
    <name type="scientific">Corynespora cassiicola Philippines</name>
    <dbReference type="NCBI Taxonomy" id="1448308"/>
    <lineage>
        <taxon>Eukaryota</taxon>
        <taxon>Fungi</taxon>
        <taxon>Dikarya</taxon>
        <taxon>Ascomycota</taxon>
        <taxon>Pezizomycotina</taxon>
        <taxon>Dothideomycetes</taxon>
        <taxon>Pleosporomycetidae</taxon>
        <taxon>Pleosporales</taxon>
        <taxon>Corynesporascaceae</taxon>
        <taxon>Corynespora</taxon>
    </lineage>
</organism>
<dbReference type="Proteomes" id="UP000240883">
    <property type="component" value="Unassembled WGS sequence"/>
</dbReference>
<evidence type="ECO:0000256" key="1">
    <source>
        <dbReference type="SAM" id="MobiDB-lite"/>
    </source>
</evidence>
<evidence type="ECO:0000313" key="2">
    <source>
        <dbReference type="EMBL" id="PSN67341.1"/>
    </source>
</evidence>
<feature type="non-terminal residue" evidence="2">
    <location>
        <position position="1"/>
    </location>
</feature>
<gene>
    <name evidence="2" type="ORF">BS50DRAFT_467044</name>
</gene>
<reference evidence="2 3" key="1">
    <citation type="journal article" date="2018" name="Front. Microbiol.">
        <title>Genome-Wide Analysis of Corynespora cassiicola Leaf Fall Disease Putative Effectors.</title>
        <authorList>
            <person name="Lopez D."/>
            <person name="Ribeiro S."/>
            <person name="Label P."/>
            <person name="Fumanal B."/>
            <person name="Venisse J.S."/>
            <person name="Kohler A."/>
            <person name="de Oliveira R.R."/>
            <person name="Labutti K."/>
            <person name="Lipzen A."/>
            <person name="Lail K."/>
            <person name="Bauer D."/>
            <person name="Ohm R.A."/>
            <person name="Barry K.W."/>
            <person name="Spatafora J."/>
            <person name="Grigoriev I.V."/>
            <person name="Martin F.M."/>
            <person name="Pujade-Renaud V."/>
        </authorList>
    </citation>
    <scope>NUCLEOTIDE SEQUENCE [LARGE SCALE GENOMIC DNA]</scope>
    <source>
        <strain evidence="2 3">Philippines</strain>
    </source>
</reference>